<sequence length="102" mass="11151">MRIKNAPVTDISPADQLREHITKAARSLTYNACGAYRQAAKYHHPDFTQGGDAMLWVLYNGEAHAFRVGLAALLGLGESSPTVGYDRADEMLAKCKTVTCDH</sequence>
<reference evidence="1 2" key="1">
    <citation type="submission" date="2023-07" db="EMBL/GenBank/DDBJ databases">
        <title>Sequencing the genomes of 1000 actinobacteria strains.</title>
        <authorList>
            <person name="Klenk H.-P."/>
        </authorList>
    </citation>
    <scope>NUCLEOTIDE SEQUENCE [LARGE SCALE GENOMIC DNA]</scope>
    <source>
        <strain evidence="1 2">DSM 44109</strain>
    </source>
</reference>
<dbReference type="RefSeq" id="WP_306876273.1">
    <property type="nucleotide sequence ID" value="NZ_JAUSRB010000004.1"/>
</dbReference>
<gene>
    <name evidence="1" type="ORF">J2S55_009721</name>
</gene>
<proteinExistence type="predicted"/>
<organism evidence="1 2">
    <name type="scientific">Streptosporangium brasiliense</name>
    <dbReference type="NCBI Taxonomy" id="47480"/>
    <lineage>
        <taxon>Bacteria</taxon>
        <taxon>Bacillati</taxon>
        <taxon>Actinomycetota</taxon>
        <taxon>Actinomycetes</taxon>
        <taxon>Streptosporangiales</taxon>
        <taxon>Streptosporangiaceae</taxon>
        <taxon>Streptosporangium</taxon>
    </lineage>
</organism>
<comment type="caution">
    <text evidence="1">The sequence shown here is derived from an EMBL/GenBank/DDBJ whole genome shotgun (WGS) entry which is preliminary data.</text>
</comment>
<protein>
    <submittedName>
        <fullName evidence="1">Uncharacterized protein</fullName>
    </submittedName>
</protein>
<dbReference type="EMBL" id="JAUSRB010000004">
    <property type="protein sequence ID" value="MDP9870383.1"/>
    <property type="molecule type" value="Genomic_DNA"/>
</dbReference>
<dbReference type="Proteomes" id="UP001230426">
    <property type="component" value="Unassembled WGS sequence"/>
</dbReference>
<evidence type="ECO:0000313" key="2">
    <source>
        <dbReference type="Proteomes" id="UP001230426"/>
    </source>
</evidence>
<keyword evidence="2" id="KW-1185">Reference proteome</keyword>
<accession>A0ABT9RMS5</accession>
<evidence type="ECO:0000313" key="1">
    <source>
        <dbReference type="EMBL" id="MDP9870383.1"/>
    </source>
</evidence>
<name>A0ABT9RMS5_9ACTN</name>